<evidence type="ECO:0000256" key="9">
    <source>
        <dbReference type="ARBA" id="ARBA00023204"/>
    </source>
</evidence>
<dbReference type="InterPro" id="IPR012337">
    <property type="entry name" value="RNaseH-like_sf"/>
</dbReference>
<dbReference type="GO" id="GO:0008409">
    <property type="term" value="F:5'-3' exonuclease activity"/>
    <property type="evidence" value="ECO:0007669"/>
    <property type="project" value="InterPro"/>
</dbReference>
<proteinExistence type="inferred from homology"/>
<dbReference type="InterPro" id="IPR036397">
    <property type="entry name" value="RNaseH_sf"/>
</dbReference>
<dbReference type="EC" id="2.7.7.7" evidence="2"/>
<dbReference type="CDD" id="cd08637">
    <property type="entry name" value="DNA_pol_A_pol_I_C"/>
    <property type="match status" value="1"/>
</dbReference>
<dbReference type="SUPFAM" id="SSF56672">
    <property type="entry name" value="DNA/RNA polymerases"/>
    <property type="match status" value="1"/>
</dbReference>
<evidence type="ECO:0000256" key="8">
    <source>
        <dbReference type="ARBA" id="ARBA00023125"/>
    </source>
</evidence>
<dbReference type="CDD" id="cd09859">
    <property type="entry name" value="PIN_53EXO"/>
    <property type="match status" value="1"/>
</dbReference>
<dbReference type="Gene3D" id="1.20.1060.10">
    <property type="entry name" value="Taq DNA Polymerase, Chain T, domain 4"/>
    <property type="match status" value="1"/>
</dbReference>
<dbReference type="SUPFAM" id="SSF47807">
    <property type="entry name" value="5' to 3' exonuclease, C-terminal subdomain"/>
    <property type="match status" value="1"/>
</dbReference>
<dbReference type="GO" id="GO:0006302">
    <property type="term" value="P:double-strand break repair"/>
    <property type="evidence" value="ECO:0007669"/>
    <property type="project" value="TreeGrafter"/>
</dbReference>
<dbReference type="InterPro" id="IPR008918">
    <property type="entry name" value="HhH2"/>
</dbReference>
<dbReference type="GO" id="GO:0003677">
    <property type="term" value="F:DNA binding"/>
    <property type="evidence" value="ECO:0007669"/>
    <property type="project" value="UniProtKB-KW"/>
</dbReference>
<dbReference type="GO" id="GO:0003887">
    <property type="term" value="F:DNA-directed DNA polymerase activity"/>
    <property type="evidence" value="ECO:0007669"/>
    <property type="project" value="UniProtKB-KW"/>
</dbReference>
<evidence type="ECO:0000259" key="12">
    <source>
        <dbReference type="SMART" id="SM00482"/>
    </source>
</evidence>
<dbReference type="InterPro" id="IPR002421">
    <property type="entry name" value="5-3_exonuclease"/>
</dbReference>
<reference evidence="13 14" key="1">
    <citation type="journal article" date="2015" name="Nature">
        <title>rRNA introns, odd ribosomes, and small enigmatic genomes across a large radiation of phyla.</title>
        <authorList>
            <person name="Brown C.T."/>
            <person name="Hug L.A."/>
            <person name="Thomas B.C."/>
            <person name="Sharon I."/>
            <person name="Castelle C.J."/>
            <person name="Singh A."/>
            <person name="Wilkins M.J."/>
            <person name="Williams K.H."/>
            <person name="Banfield J.F."/>
        </authorList>
    </citation>
    <scope>NUCLEOTIDE SEQUENCE [LARGE SCALE GENOMIC DNA]</scope>
</reference>
<feature type="domain" description="5'-3' exonuclease" evidence="11">
    <location>
        <begin position="1"/>
        <end position="261"/>
    </location>
</feature>
<protein>
    <recommendedName>
        <fullName evidence="2">DNA-directed DNA polymerase</fullName>
        <ecNumber evidence="2">2.7.7.7</ecNumber>
    </recommendedName>
</protein>
<keyword evidence="6" id="KW-0227">DNA damage</keyword>
<dbReference type="PANTHER" id="PTHR10133">
    <property type="entry name" value="DNA POLYMERASE I"/>
    <property type="match status" value="1"/>
</dbReference>
<evidence type="ECO:0000256" key="10">
    <source>
        <dbReference type="ARBA" id="ARBA00049244"/>
    </source>
</evidence>
<sequence>MKTLLLIDANALIHRAYHALPPLTAPSGEPIGAIYGLSSALLKIMREQKPDYAAAAFDRPEPTFRDELFREYKAHRPPAAEELIHQIVKAHELFQKLGIPSFELNGFEADDIIATLVSKFRESESLKIVILTGDLDTLQLVQKNKVVVQTPKKGLSETVIYNERAVVERFGLPPKKMPDYKALVGDPSDNIPGVPGVGPKTAATLLKDYKTLENLFKKLDENPKLREKFQKHEAQALLSKKLVILREDVPLEVKLNDLEFKEFETETLIKYFSGLGFQSLVKRILKNGPAQAGEIPLPETPKEAVLVPSLTSALEHQEELSSTKIKVAFDWKGFFKEFSARHIDVSPPIFDIGVAGWLIDPDQKDFSPEALSQRFFYRSAKGEDLIGLLSKFFSFFGAKIQEYELRNTFEKIEMPLIEILARMEKWGVGVNVSKLKNLEGMLAAELKGLAKEIYNLAGVPFNINSSKQLGGVLFDKLNLRQERARRTKGGLRSTSFEVLKNLKDKHPIVPLILEYREDFKINSTFVKPLINAIGPDGRVHTTFIQTGTATGRLASEKPNLQNLPQESKWSRALREAFEAPAGCSFVAFDYSQLELRLMAHVSGDKKLKKAFLEGMDAHRLTAAQVFNVPPEAVTEAMRRVGKTLNFGVIYGMGARAFSETSGLPIEKATAFIEEYFKDFPDIKEWQNRTKNEARTFGFVRNENGRRRWFLDIVSGSPRAESDMERAAVNMPIQSLGADILKMAMIESFNKLREKDWLENEAKLVLTIHDELLFEVGDDILKEILAIIPPIMESVYKVSVPLSVETKIGKNLGELK</sequence>
<dbReference type="Gene3D" id="3.30.420.10">
    <property type="entry name" value="Ribonuclease H-like superfamily/Ribonuclease H"/>
    <property type="match status" value="1"/>
</dbReference>
<evidence type="ECO:0000256" key="1">
    <source>
        <dbReference type="ARBA" id="ARBA00007705"/>
    </source>
</evidence>
<dbReference type="EMBL" id="LCPO01000010">
    <property type="protein sequence ID" value="KKU98949.1"/>
    <property type="molecule type" value="Genomic_DNA"/>
</dbReference>
<dbReference type="InterPro" id="IPR020046">
    <property type="entry name" value="5-3_exonucl_a-hlix_arch_N"/>
</dbReference>
<dbReference type="AlphaFoldDB" id="A0A0G1UXH5"/>
<dbReference type="PRINTS" id="PR00868">
    <property type="entry name" value="DNAPOLI"/>
</dbReference>
<dbReference type="Proteomes" id="UP000034600">
    <property type="component" value="Unassembled WGS sequence"/>
</dbReference>
<dbReference type="FunFam" id="1.10.150.20:FF:000003">
    <property type="entry name" value="DNA polymerase I"/>
    <property type="match status" value="1"/>
</dbReference>
<keyword evidence="9" id="KW-0234">DNA repair</keyword>
<evidence type="ECO:0000256" key="2">
    <source>
        <dbReference type="ARBA" id="ARBA00012417"/>
    </source>
</evidence>
<keyword evidence="7" id="KW-0239">DNA-directed DNA polymerase</keyword>
<comment type="catalytic activity">
    <reaction evidence="10">
        <text>DNA(n) + a 2'-deoxyribonucleoside 5'-triphosphate = DNA(n+1) + diphosphate</text>
        <dbReference type="Rhea" id="RHEA:22508"/>
        <dbReference type="Rhea" id="RHEA-COMP:17339"/>
        <dbReference type="Rhea" id="RHEA-COMP:17340"/>
        <dbReference type="ChEBI" id="CHEBI:33019"/>
        <dbReference type="ChEBI" id="CHEBI:61560"/>
        <dbReference type="ChEBI" id="CHEBI:173112"/>
        <dbReference type="EC" id="2.7.7.7"/>
    </reaction>
</comment>
<dbReference type="SUPFAM" id="SSF88723">
    <property type="entry name" value="PIN domain-like"/>
    <property type="match status" value="1"/>
</dbReference>
<dbReference type="Gene3D" id="1.10.150.20">
    <property type="entry name" value="5' to 3' exonuclease, C-terminal subdomain"/>
    <property type="match status" value="2"/>
</dbReference>
<evidence type="ECO:0000256" key="6">
    <source>
        <dbReference type="ARBA" id="ARBA00022763"/>
    </source>
</evidence>
<keyword evidence="5" id="KW-0235">DNA replication</keyword>
<dbReference type="InterPro" id="IPR029060">
    <property type="entry name" value="PIN-like_dom_sf"/>
</dbReference>
<dbReference type="InterPro" id="IPR002298">
    <property type="entry name" value="DNA_polymerase_A"/>
</dbReference>
<dbReference type="GO" id="GO:0006261">
    <property type="term" value="P:DNA-templated DNA replication"/>
    <property type="evidence" value="ECO:0007669"/>
    <property type="project" value="InterPro"/>
</dbReference>
<gene>
    <name evidence="13" type="ORF">UY32_C0010G0010</name>
</gene>
<accession>A0A0G1UXH5</accession>
<dbReference type="Pfam" id="PF01367">
    <property type="entry name" value="5_3_exonuc"/>
    <property type="match status" value="1"/>
</dbReference>
<dbReference type="InterPro" id="IPR043502">
    <property type="entry name" value="DNA/RNA_pol_sf"/>
</dbReference>
<evidence type="ECO:0000313" key="14">
    <source>
        <dbReference type="Proteomes" id="UP000034600"/>
    </source>
</evidence>
<dbReference type="InterPro" id="IPR001098">
    <property type="entry name" value="DNA-dir_DNA_pol_A_palm_dom"/>
</dbReference>
<dbReference type="PANTHER" id="PTHR10133:SF62">
    <property type="entry name" value="DNA POLYMERASE THETA"/>
    <property type="match status" value="1"/>
</dbReference>
<dbReference type="Pfam" id="PF02739">
    <property type="entry name" value="5_3_exonuc_N"/>
    <property type="match status" value="1"/>
</dbReference>
<keyword evidence="3" id="KW-0808">Transferase</keyword>
<dbReference type="Pfam" id="PF00476">
    <property type="entry name" value="DNA_pol_A"/>
    <property type="match status" value="1"/>
</dbReference>
<evidence type="ECO:0000256" key="3">
    <source>
        <dbReference type="ARBA" id="ARBA00022679"/>
    </source>
</evidence>
<dbReference type="Gene3D" id="3.40.50.1010">
    <property type="entry name" value="5'-nuclease"/>
    <property type="match status" value="1"/>
</dbReference>
<name>A0A0G1UXH5_9BACT</name>
<evidence type="ECO:0000259" key="11">
    <source>
        <dbReference type="SMART" id="SM00475"/>
    </source>
</evidence>
<dbReference type="PATRIC" id="fig|1618666.3.peg.314"/>
<dbReference type="FunFam" id="1.20.1060.10:FF:000001">
    <property type="entry name" value="DNA polymerase I"/>
    <property type="match status" value="1"/>
</dbReference>
<comment type="similarity">
    <text evidence="1">Belongs to the DNA polymerase type-A family.</text>
</comment>
<dbReference type="CDD" id="cd09898">
    <property type="entry name" value="H3TH_53EXO"/>
    <property type="match status" value="1"/>
</dbReference>
<dbReference type="SMART" id="SM00482">
    <property type="entry name" value="POLAc"/>
    <property type="match status" value="1"/>
</dbReference>
<dbReference type="SMART" id="SM00475">
    <property type="entry name" value="53EXOc"/>
    <property type="match status" value="1"/>
</dbReference>
<comment type="caution">
    <text evidence="13">The sequence shown here is derived from an EMBL/GenBank/DDBJ whole genome shotgun (WGS) entry which is preliminary data.</text>
</comment>
<dbReference type="InterPro" id="IPR020045">
    <property type="entry name" value="DNA_polI_H3TH"/>
</dbReference>
<dbReference type="InterPro" id="IPR036279">
    <property type="entry name" value="5-3_exonuclease_C_sf"/>
</dbReference>
<evidence type="ECO:0000256" key="7">
    <source>
        <dbReference type="ARBA" id="ARBA00022932"/>
    </source>
</evidence>
<keyword evidence="8" id="KW-0238">DNA-binding</keyword>
<evidence type="ECO:0000313" key="13">
    <source>
        <dbReference type="EMBL" id="KKU98949.1"/>
    </source>
</evidence>
<dbReference type="Gene3D" id="3.30.70.370">
    <property type="match status" value="1"/>
</dbReference>
<feature type="domain" description="DNA-directed DNA polymerase family A palm" evidence="12">
    <location>
        <begin position="570"/>
        <end position="779"/>
    </location>
</feature>
<dbReference type="FunFam" id="1.10.150.20:FF:000002">
    <property type="entry name" value="DNA polymerase I"/>
    <property type="match status" value="1"/>
</dbReference>
<organism evidence="13 14">
    <name type="scientific">Candidatus Jorgensenbacteria bacterium GW2011_GWC1_48_8</name>
    <dbReference type="NCBI Taxonomy" id="1618666"/>
    <lineage>
        <taxon>Bacteria</taxon>
        <taxon>Candidatus Joergenseniibacteriota</taxon>
    </lineage>
</organism>
<evidence type="ECO:0000256" key="5">
    <source>
        <dbReference type="ARBA" id="ARBA00022705"/>
    </source>
</evidence>
<keyword evidence="4" id="KW-0548">Nucleotidyltransferase</keyword>
<evidence type="ECO:0000256" key="4">
    <source>
        <dbReference type="ARBA" id="ARBA00022695"/>
    </source>
</evidence>
<dbReference type="SMART" id="SM00279">
    <property type="entry name" value="HhH2"/>
    <property type="match status" value="1"/>
</dbReference>
<dbReference type="SUPFAM" id="SSF53098">
    <property type="entry name" value="Ribonuclease H-like"/>
    <property type="match status" value="1"/>
</dbReference>